<protein>
    <recommendedName>
        <fullName evidence="3">PD-(D/E)XK endonuclease-like domain-containing protein</fullName>
    </recommendedName>
</protein>
<dbReference type="Proteomes" id="UP001189429">
    <property type="component" value="Unassembled WGS sequence"/>
</dbReference>
<gene>
    <name evidence="1" type="ORF">PCOR1329_LOCUS84942</name>
</gene>
<evidence type="ECO:0008006" key="3">
    <source>
        <dbReference type="Google" id="ProtNLM"/>
    </source>
</evidence>
<accession>A0ABN9YGW8</accession>
<sequence>MCEAPAVVEDADPRGRRLRCVSGVKRSIEYVSVQLLSSTGELGDAERPATPDPYLPGVSKRQWEAKVAAWRNEMSRLLDEVPVGATELAAADELGVWIEPSPPAVRGCRALLQAGNSILLAYSILTRDFRGFSRHVLPTAQWVRRVEEVEGALLHITDSSECTLDVDLTTGRRSRETAADGRVMGADDDPLGGMVHGGGGSNACLSSALNALGAQVPTGVQGPFRALEHGDQWLSHLGLALIRQPRGPTGPGRCVRCEPPRRPGPRGARRVGHFTAVILRPGGATVIDSRTGLPAIREWRAWSDIPDVEEHKWFLLVELGARGPGPEVPPVPCEFALELPRLPKIRLLERLNAHPRDSQLHFVEESHSYCIRGARTHGSVTGLIHEYSSGFDACAVIEKMRNGRNWPRPDYLRHPCPEDAVVALRAAPEAARLRELLVSHGACDAEICAEVKATARAAPRLACLMESLFLSDPEIVEKWRLNKEEAARRGTWMHWTFEAHLNRVPVPHDAVEFQLFLKYLGALRGLTAFRTEWAIFAEHEGLAGSIDFVARDSAGSLYIYDWNRAKTLRSKYTNPWQNMKFPLSRWPDCQGNHYRVQLNIYKWMLERYYGARVAAMYVVCLHPDNGDQPFVGDVPVIPEIEELMAIQRTRSRELRAMASENASEMDPLGGWPRPVVAARLP</sequence>
<reference evidence="1" key="1">
    <citation type="submission" date="2023-10" db="EMBL/GenBank/DDBJ databases">
        <authorList>
            <person name="Chen Y."/>
            <person name="Shah S."/>
            <person name="Dougan E. K."/>
            <person name="Thang M."/>
            <person name="Chan C."/>
        </authorList>
    </citation>
    <scope>NUCLEOTIDE SEQUENCE [LARGE SCALE GENOMIC DNA]</scope>
</reference>
<dbReference type="EMBL" id="CAUYUJ010022485">
    <property type="protein sequence ID" value="CAK0910899.1"/>
    <property type="molecule type" value="Genomic_DNA"/>
</dbReference>
<name>A0ABN9YGW8_9DINO</name>
<dbReference type="InterPro" id="IPR011604">
    <property type="entry name" value="PDDEXK-like_dom_sf"/>
</dbReference>
<organism evidence="1 2">
    <name type="scientific">Prorocentrum cordatum</name>
    <dbReference type="NCBI Taxonomy" id="2364126"/>
    <lineage>
        <taxon>Eukaryota</taxon>
        <taxon>Sar</taxon>
        <taxon>Alveolata</taxon>
        <taxon>Dinophyceae</taxon>
        <taxon>Prorocentrales</taxon>
        <taxon>Prorocentraceae</taxon>
        <taxon>Prorocentrum</taxon>
    </lineage>
</organism>
<keyword evidence="2" id="KW-1185">Reference proteome</keyword>
<proteinExistence type="predicted"/>
<evidence type="ECO:0000313" key="2">
    <source>
        <dbReference type="Proteomes" id="UP001189429"/>
    </source>
</evidence>
<dbReference type="Gene3D" id="3.90.320.10">
    <property type="match status" value="1"/>
</dbReference>
<evidence type="ECO:0000313" key="1">
    <source>
        <dbReference type="EMBL" id="CAK0910899.1"/>
    </source>
</evidence>
<comment type="caution">
    <text evidence="1">The sequence shown here is derived from an EMBL/GenBank/DDBJ whole genome shotgun (WGS) entry which is preliminary data.</text>
</comment>